<reference evidence="3" key="1">
    <citation type="submission" date="2024-06" db="EMBL/GenBank/DDBJ databases">
        <title>Hwangdonia haimaensis gen. nov., sp. nov., a member of the family Flavobacteriaceae isolated from the haima cold seep.</title>
        <authorList>
            <person name="Li J."/>
        </authorList>
    </citation>
    <scope>NUCLEOTIDE SEQUENCE [LARGE SCALE GENOMIC DNA]</scope>
    <source>
        <strain evidence="3">SCSIO 19198</strain>
    </source>
</reference>
<dbReference type="KEGG" id="hws:RNZ46_00215"/>
<evidence type="ECO:0000313" key="2">
    <source>
        <dbReference type="EMBL" id="WOD43705.1"/>
    </source>
</evidence>
<keyword evidence="3" id="KW-1185">Reference proteome</keyword>
<protein>
    <submittedName>
        <fullName evidence="2">Uncharacterized protein</fullName>
    </submittedName>
</protein>
<dbReference type="Proteomes" id="UP001302486">
    <property type="component" value="Chromosome"/>
</dbReference>
<dbReference type="RefSeq" id="WP_316983387.1">
    <property type="nucleotide sequence ID" value="NZ_CP136521.1"/>
</dbReference>
<sequence>MKTLKLTISVVCILFLSVSAYSQNKTVEKIENTKETVKKTNETVKEVGKLFKSVFGKKKKNKKVKNKREVTNSPYYIEFTIGDEYFFLDGYNDPDWVGLHAEKDRENDYLSVLRITAMKTGYLNKKGKSGAIDFVMAPKDRHVTNKAYTFNKGESAYAPLVSFYFTLGDTNYASSKPVFVNSENSKSYTHSISGQITLTKSENKKDGIVEGDFRLEGIVVKKDKKTIAEGKVMFGKFRMPISIGQRMQN</sequence>
<organism evidence="2 3">
    <name type="scientific">Hwangdonia lutea</name>
    <dbReference type="NCBI Taxonomy" id="3075823"/>
    <lineage>
        <taxon>Bacteria</taxon>
        <taxon>Pseudomonadati</taxon>
        <taxon>Bacteroidota</taxon>
        <taxon>Flavobacteriia</taxon>
        <taxon>Flavobacteriales</taxon>
        <taxon>Flavobacteriaceae</taxon>
        <taxon>Hwangdonia</taxon>
    </lineage>
</organism>
<dbReference type="EMBL" id="CP136521">
    <property type="protein sequence ID" value="WOD43705.1"/>
    <property type="molecule type" value="Genomic_DNA"/>
</dbReference>
<dbReference type="AlphaFoldDB" id="A0AA97EP84"/>
<accession>A0AA97EP84</accession>
<evidence type="ECO:0000256" key="1">
    <source>
        <dbReference type="SAM" id="SignalP"/>
    </source>
</evidence>
<keyword evidence="1" id="KW-0732">Signal</keyword>
<feature type="chain" id="PRO_5041729208" evidence="1">
    <location>
        <begin position="23"/>
        <end position="249"/>
    </location>
</feature>
<gene>
    <name evidence="2" type="ORF">RNZ46_00215</name>
</gene>
<name>A0AA97EP84_9FLAO</name>
<evidence type="ECO:0000313" key="3">
    <source>
        <dbReference type="Proteomes" id="UP001302486"/>
    </source>
</evidence>
<proteinExistence type="predicted"/>
<feature type="signal peptide" evidence="1">
    <location>
        <begin position="1"/>
        <end position="22"/>
    </location>
</feature>